<feature type="non-terminal residue" evidence="7">
    <location>
        <position position="74"/>
    </location>
</feature>
<evidence type="ECO:0000313" key="7">
    <source>
        <dbReference type="EMBL" id="NXG41132.1"/>
    </source>
</evidence>
<evidence type="ECO:0000256" key="2">
    <source>
        <dbReference type="ARBA" id="ARBA00022771"/>
    </source>
</evidence>
<evidence type="ECO:0000256" key="5">
    <source>
        <dbReference type="SAM" id="MobiDB-lite"/>
    </source>
</evidence>
<evidence type="ECO:0000313" key="8">
    <source>
        <dbReference type="Proteomes" id="UP000574528"/>
    </source>
</evidence>
<reference evidence="7 8" key="1">
    <citation type="submission" date="2019-09" db="EMBL/GenBank/DDBJ databases">
        <title>Bird 10,000 Genomes (B10K) Project - Family phase.</title>
        <authorList>
            <person name="Zhang G."/>
        </authorList>
    </citation>
    <scope>NUCLEOTIDE SEQUENCE [LARGE SCALE GENOMIC DNA]</scope>
    <source>
        <strain evidence="7">B10K-DU-001-24</strain>
        <tissue evidence="7">Muscle</tissue>
    </source>
</reference>
<dbReference type="GO" id="GO:0008270">
    <property type="term" value="F:zinc ion binding"/>
    <property type="evidence" value="ECO:0007669"/>
    <property type="project" value="UniProtKB-KW"/>
</dbReference>
<dbReference type="FunFam" id="3.30.160.60:FF:000446">
    <property type="entry name" value="Zinc finger protein"/>
    <property type="match status" value="1"/>
</dbReference>
<dbReference type="Gene3D" id="3.30.160.60">
    <property type="entry name" value="Classic Zinc Finger"/>
    <property type="match status" value="1"/>
</dbReference>
<feature type="non-terminal residue" evidence="7">
    <location>
        <position position="1"/>
    </location>
</feature>
<feature type="compositionally biased region" description="Polar residues" evidence="5">
    <location>
        <begin position="1"/>
        <end position="15"/>
    </location>
</feature>
<keyword evidence="2 4" id="KW-0863">Zinc-finger</keyword>
<gene>
    <name evidence="7" type="primary">Maz</name>
    <name evidence="7" type="ORF">PSIHAE_R14905</name>
</gene>
<dbReference type="OrthoDB" id="3176202at2759"/>
<evidence type="ECO:0000256" key="3">
    <source>
        <dbReference type="ARBA" id="ARBA00022833"/>
    </source>
</evidence>
<dbReference type="PROSITE" id="PS50157">
    <property type="entry name" value="ZINC_FINGER_C2H2_2"/>
    <property type="match status" value="1"/>
</dbReference>
<evidence type="ECO:0000256" key="1">
    <source>
        <dbReference type="ARBA" id="ARBA00022723"/>
    </source>
</evidence>
<feature type="domain" description="C2H2-type" evidence="6">
    <location>
        <begin position="55"/>
        <end position="74"/>
    </location>
</feature>
<feature type="region of interest" description="Disordered" evidence="5">
    <location>
        <begin position="1"/>
        <end position="56"/>
    </location>
</feature>
<sequence>AALQGSHQAALQAESQAGGGGGTTTTTTTPTPTPQGEGLEAPRPGGATKRARKSHSCEACGKAFRDVYHLKRHQ</sequence>
<dbReference type="InterPro" id="IPR036236">
    <property type="entry name" value="Znf_C2H2_sf"/>
</dbReference>
<organism evidence="7 8">
    <name type="scientific">Psilopogon haemacephalus</name>
    <name type="common">coppersmith barbet</name>
    <dbReference type="NCBI Taxonomy" id="2585815"/>
    <lineage>
        <taxon>Eukaryota</taxon>
        <taxon>Metazoa</taxon>
        <taxon>Chordata</taxon>
        <taxon>Craniata</taxon>
        <taxon>Vertebrata</taxon>
        <taxon>Euteleostomi</taxon>
        <taxon>Archelosauria</taxon>
        <taxon>Archosauria</taxon>
        <taxon>Dinosauria</taxon>
        <taxon>Saurischia</taxon>
        <taxon>Theropoda</taxon>
        <taxon>Coelurosauria</taxon>
        <taxon>Aves</taxon>
        <taxon>Neognathae</taxon>
        <taxon>Neoaves</taxon>
        <taxon>Telluraves</taxon>
        <taxon>Coraciimorphae</taxon>
        <taxon>Piciformes</taxon>
        <taxon>Megalaimidae</taxon>
        <taxon>Psilopogon</taxon>
    </lineage>
</organism>
<evidence type="ECO:0000256" key="4">
    <source>
        <dbReference type="PROSITE-ProRule" id="PRU00042"/>
    </source>
</evidence>
<dbReference type="AlphaFoldDB" id="A0A7K9BN24"/>
<dbReference type="InterPro" id="IPR013087">
    <property type="entry name" value="Znf_C2H2_type"/>
</dbReference>
<name>A0A7K9BN24_9PICI</name>
<accession>A0A7K9BN24</accession>
<keyword evidence="1" id="KW-0479">Metal-binding</keyword>
<dbReference type="EMBL" id="VWZI01001149">
    <property type="protein sequence ID" value="NXG41132.1"/>
    <property type="molecule type" value="Genomic_DNA"/>
</dbReference>
<keyword evidence="8" id="KW-1185">Reference proteome</keyword>
<evidence type="ECO:0000259" key="6">
    <source>
        <dbReference type="PROSITE" id="PS50157"/>
    </source>
</evidence>
<proteinExistence type="predicted"/>
<dbReference type="SUPFAM" id="SSF57667">
    <property type="entry name" value="beta-beta-alpha zinc fingers"/>
    <property type="match status" value="1"/>
</dbReference>
<keyword evidence="3" id="KW-0862">Zinc</keyword>
<protein>
    <submittedName>
        <fullName evidence="7">MAZ protein</fullName>
    </submittedName>
</protein>
<comment type="caution">
    <text evidence="7">The sequence shown here is derived from an EMBL/GenBank/DDBJ whole genome shotgun (WGS) entry which is preliminary data.</text>
</comment>
<dbReference type="Proteomes" id="UP000574528">
    <property type="component" value="Unassembled WGS sequence"/>
</dbReference>